<organism evidence="1">
    <name type="scientific">uncultured Caudovirales phage</name>
    <dbReference type="NCBI Taxonomy" id="2100421"/>
    <lineage>
        <taxon>Viruses</taxon>
        <taxon>Duplodnaviria</taxon>
        <taxon>Heunggongvirae</taxon>
        <taxon>Uroviricota</taxon>
        <taxon>Caudoviricetes</taxon>
        <taxon>Peduoviridae</taxon>
        <taxon>Maltschvirus</taxon>
        <taxon>Maltschvirus maltsch</taxon>
    </lineage>
</organism>
<gene>
    <name evidence="1" type="ORF">UFOVP670_18</name>
</gene>
<name>A0A6J5N975_9CAUD</name>
<accession>A0A6J5N975</accession>
<sequence length="114" mass="13178">MKIREGAYYRTRHGGVVGPMKMTDRSQRYTWAFLTDLWTPEGEFAIGEENPFDLISEVYVSDTPPADTPAPEAKTLRDEFAMRLMDRDVFMVGFKEEAEQLYRAADAMMEARKK</sequence>
<reference evidence="1" key="1">
    <citation type="submission" date="2020-04" db="EMBL/GenBank/DDBJ databases">
        <authorList>
            <person name="Chiriac C."/>
            <person name="Salcher M."/>
            <person name="Ghai R."/>
            <person name="Kavagutti S V."/>
        </authorList>
    </citation>
    <scope>NUCLEOTIDE SEQUENCE</scope>
</reference>
<dbReference type="EMBL" id="LR796632">
    <property type="protein sequence ID" value="CAB4155443.1"/>
    <property type="molecule type" value="Genomic_DNA"/>
</dbReference>
<protein>
    <submittedName>
        <fullName evidence="1">Uncharacterized protein</fullName>
    </submittedName>
</protein>
<evidence type="ECO:0000313" key="1">
    <source>
        <dbReference type="EMBL" id="CAB4155443.1"/>
    </source>
</evidence>
<proteinExistence type="predicted"/>